<dbReference type="PROSITE" id="PS50111">
    <property type="entry name" value="CHEMOTAXIS_TRANSDUC_2"/>
    <property type="match status" value="1"/>
</dbReference>
<protein>
    <submittedName>
        <fullName evidence="10">Methyl-accepting chemotaxis protein</fullName>
    </submittedName>
</protein>
<accession>A0A3D9JVH8</accession>
<evidence type="ECO:0000256" key="3">
    <source>
        <dbReference type="ARBA" id="ARBA00023136"/>
    </source>
</evidence>
<dbReference type="PANTHER" id="PTHR32089:SF112">
    <property type="entry name" value="LYSOZYME-LIKE PROTEIN-RELATED"/>
    <property type="match status" value="1"/>
</dbReference>
<evidence type="ECO:0000313" key="10">
    <source>
        <dbReference type="EMBL" id="RED77446.1"/>
    </source>
</evidence>
<evidence type="ECO:0000256" key="2">
    <source>
        <dbReference type="ARBA" id="ARBA00022475"/>
    </source>
</evidence>
<comment type="subcellular location">
    <subcellularLocation>
        <location evidence="1">Cell membrane</location>
    </subcellularLocation>
</comment>
<dbReference type="Gene3D" id="6.10.340.10">
    <property type="match status" value="1"/>
</dbReference>
<keyword evidence="3 7" id="KW-0472">Membrane</keyword>
<evidence type="ECO:0000313" key="11">
    <source>
        <dbReference type="Proteomes" id="UP000256977"/>
    </source>
</evidence>
<dbReference type="EMBL" id="QRDZ01000009">
    <property type="protein sequence ID" value="RED77446.1"/>
    <property type="molecule type" value="Genomic_DNA"/>
</dbReference>
<reference evidence="10 11" key="1">
    <citation type="submission" date="2018-07" db="EMBL/GenBank/DDBJ databases">
        <title>Genomic Encyclopedia of Type Strains, Phase III (KMG-III): the genomes of soil and plant-associated and newly described type strains.</title>
        <authorList>
            <person name="Whitman W."/>
        </authorList>
    </citation>
    <scope>NUCLEOTIDE SEQUENCE [LARGE SCALE GENOMIC DNA]</scope>
    <source>
        <strain evidence="10 11">CECT 7287</strain>
    </source>
</reference>
<dbReference type="SUPFAM" id="SSF58104">
    <property type="entry name" value="Methyl-accepting chemotaxis protein (MCP) signaling domain"/>
    <property type="match status" value="1"/>
</dbReference>
<evidence type="ECO:0000256" key="7">
    <source>
        <dbReference type="SAM" id="Phobius"/>
    </source>
</evidence>
<name>A0A3D9JVH8_9BACL</name>
<dbReference type="GO" id="GO:0007165">
    <property type="term" value="P:signal transduction"/>
    <property type="evidence" value="ECO:0007669"/>
    <property type="project" value="UniProtKB-KW"/>
</dbReference>
<feature type="transmembrane region" description="Helical" evidence="7">
    <location>
        <begin position="188"/>
        <end position="207"/>
    </location>
</feature>
<evidence type="ECO:0000256" key="5">
    <source>
        <dbReference type="ARBA" id="ARBA00029447"/>
    </source>
</evidence>
<comment type="caution">
    <text evidence="10">The sequence shown here is derived from an EMBL/GenBank/DDBJ whole genome shotgun (WGS) entry which is preliminary data.</text>
</comment>
<keyword evidence="7" id="KW-0812">Transmembrane</keyword>
<dbReference type="InterPro" id="IPR004089">
    <property type="entry name" value="MCPsignal_dom"/>
</dbReference>
<dbReference type="SMART" id="SM00283">
    <property type="entry name" value="MA"/>
    <property type="match status" value="1"/>
</dbReference>
<feature type="domain" description="Methyl-accepting transducer" evidence="8">
    <location>
        <begin position="280"/>
        <end position="516"/>
    </location>
</feature>
<dbReference type="GO" id="GO:0005886">
    <property type="term" value="C:plasma membrane"/>
    <property type="evidence" value="ECO:0007669"/>
    <property type="project" value="UniProtKB-SubCell"/>
</dbReference>
<sequence length="566" mass="60802">MKAGITGKMTAIVLSIVLASSAIVIFVSYWNSYNQIKAAAGEELIGCANITLGIFSSGEVKRLADGDAAPLDRVQRDIGWTIAHKPIFKNQYILSLDGKVLAADAALQAQGVKAGDSFYLDEKALDMIRTMKHPAYSDVYEFAGSKRITGYAPIFENNDPNGTLIALNAIDFDAAILSERTWTMIKDLMLICLALPFAAAAITIWFVRRTIAPLKIVNEEVRRVAEGDFTAMTGEIKSRDEAGQLFKSFGSMVGDLSALARGMMQTSAQLSDASRELTLTAAHTGEASRQISLAVDEVAAGAMRQSERAGSVMELVERAKREIVNGEAKARTAASVAGQSTEEAKRGESAIGEAVAHLDSVMESVKRSVGSIHALGGRSEEIGGIVTVISQIAYRTNLLALNAAIEAARAGQQGKGFAVVAGEVRQLAEQSKASAEQIADMIGEIREETALTVAAMENTLVAVERQTIFMVQGREALASITDQVLRTERSVTELQQISEYIARFIEEVVEATTEFVHFIQQTAASAQQVSASAHEQSGYVDRIATQAGVLEQVSTGLTERVRKFKV</sequence>
<dbReference type="AlphaFoldDB" id="A0A3D9JVH8"/>
<evidence type="ECO:0000259" key="9">
    <source>
        <dbReference type="PROSITE" id="PS50885"/>
    </source>
</evidence>
<feature type="domain" description="HAMP" evidence="9">
    <location>
        <begin position="208"/>
        <end position="261"/>
    </location>
</feature>
<keyword evidence="7" id="KW-1133">Transmembrane helix</keyword>
<dbReference type="RefSeq" id="WP_116061068.1">
    <property type="nucleotide sequence ID" value="NZ_QRDZ01000009.1"/>
</dbReference>
<dbReference type="PROSITE" id="PS50885">
    <property type="entry name" value="HAMP"/>
    <property type="match status" value="1"/>
</dbReference>
<dbReference type="SMART" id="SM00304">
    <property type="entry name" value="HAMP"/>
    <property type="match status" value="1"/>
</dbReference>
<proteinExistence type="inferred from homology"/>
<dbReference type="Pfam" id="PF00672">
    <property type="entry name" value="HAMP"/>
    <property type="match status" value="1"/>
</dbReference>
<feature type="transmembrane region" description="Helical" evidence="7">
    <location>
        <begin position="12"/>
        <end position="30"/>
    </location>
</feature>
<keyword evidence="2" id="KW-1003">Cell membrane</keyword>
<dbReference type="Proteomes" id="UP000256977">
    <property type="component" value="Unassembled WGS sequence"/>
</dbReference>
<organism evidence="10 11">
    <name type="scientific">Cohnella phaseoli</name>
    <dbReference type="NCBI Taxonomy" id="456490"/>
    <lineage>
        <taxon>Bacteria</taxon>
        <taxon>Bacillati</taxon>
        <taxon>Bacillota</taxon>
        <taxon>Bacilli</taxon>
        <taxon>Bacillales</taxon>
        <taxon>Paenibacillaceae</taxon>
        <taxon>Cohnella</taxon>
    </lineage>
</organism>
<evidence type="ECO:0000256" key="4">
    <source>
        <dbReference type="ARBA" id="ARBA00023224"/>
    </source>
</evidence>
<keyword evidence="4 6" id="KW-0807">Transducer</keyword>
<dbReference type="CDD" id="cd06225">
    <property type="entry name" value="HAMP"/>
    <property type="match status" value="1"/>
</dbReference>
<dbReference type="Pfam" id="PF00015">
    <property type="entry name" value="MCPsignal"/>
    <property type="match status" value="1"/>
</dbReference>
<evidence type="ECO:0000256" key="6">
    <source>
        <dbReference type="PROSITE-ProRule" id="PRU00284"/>
    </source>
</evidence>
<dbReference type="InterPro" id="IPR003660">
    <property type="entry name" value="HAMP_dom"/>
</dbReference>
<dbReference type="Gene3D" id="1.10.287.950">
    <property type="entry name" value="Methyl-accepting chemotaxis protein"/>
    <property type="match status" value="1"/>
</dbReference>
<dbReference type="PANTHER" id="PTHR32089">
    <property type="entry name" value="METHYL-ACCEPTING CHEMOTAXIS PROTEIN MCPB"/>
    <property type="match status" value="1"/>
</dbReference>
<dbReference type="OrthoDB" id="2513043at2"/>
<evidence type="ECO:0000259" key="8">
    <source>
        <dbReference type="PROSITE" id="PS50111"/>
    </source>
</evidence>
<comment type="similarity">
    <text evidence="5">Belongs to the methyl-accepting chemotaxis (MCP) protein family.</text>
</comment>
<gene>
    <name evidence="10" type="ORF">DFP98_10957</name>
</gene>
<evidence type="ECO:0000256" key="1">
    <source>
        <dbReference type="ARBA" id="ARBA00004236"/>
    </source>
</evidence>
<keyword evidence="11" id="KW-1185">Reference proteome</keyword>